<feature type="coiled-coil region" evidence="1">
    <location>
        <begin position="38"/>
        <end position="146"/>
    </location>
</feature>
<sequence>MSSLALPESIVVAAMSPDEITQLWNHVISRESMLTAEISRLSREVSTFRDDLLNAERDKERLFTEGVACRNALTAREAELNHSSETCTTLSKKLKDAEEECMKVKTHLGDALIQTEAFLQTARADKKKLEADIDVLTDKNVALENLLRLANTSEKTESIDVSSLQSVLELLQCAASGLQTVVTKEVSVTDSTAARLVDANDALQKAIAERDELEASSIASAARRVFFD</sequence>
<proteinExistence type="predicted"/>
<keyword evidence="3" id="KW-1185">Reference proteome</keyword>
<dbReference type="AlphaFoldDB" id="A0A4R0R489"/>
<organism evidence="2 3">
    <name type="scientific">Steccherinum ochraceum</name>
    <dbReference type="NCBI Taxonomy" id="92696"/>
    <lineage>
        <taxon>Eukaryota</taxon>
        <taxon>Fungi</taxon>
        <taxon>Dikarya</taxon>
        <taxon>Basidiomycota</taxon>
        <taxon>Agaricomycotina</taxon>
        <taxon>Agaricomycetes</taxon>
        <taxon>Polyporales</taxon>
        <taxon>Steccherinaceae</taxon>
        <taxon>Steccherinum</taxon>
    </lineage>
</organism>
<accession>A0A4R0R489</accession>
<dbReference type="EMBL" id="RWJN01000517">
    <property type="protein sequence ID" value="TCD60996.1"/>
    <property type="molecule type" value="Genomic_DNA"/>
</dbReference>
<protein>
    <submittedName>
        <fullName evidence="2">Uncharacterized protein</fullName>
    </submittedName>
</protein>
<evidence type="ECO:0000256" key="1">
    <source>
        <dbReference type="SAM" id="Coils"/>
    </source>
</evidence>
<dbReference type="Proteomes" id="UP000292702">
    <property type="component" value="Unassembled WGS sequence"/>
</dbReference>
<evidence type="ECO:0000313" key="2">
    <source>
        <dbReference type="EMBL" id="TCD60996.1"/>
    </source>
</evidence>
<gene>
    <name evidence="2" type="ORF">EIP91_009166</name>
</gene>
<reference evidence="2 3" key="1">
    <citation type="submission" date="2018-11" db="EMBL/GenBank/DDBJ databases">
        <title>Genome assembly of Steccherinum ochraceum LE-BIN_3174, the white-rot fungus of the Steccherinaceae family (The Residual Polyporoid clade, Polyporales, Basidiomycota).</title>
        <authorList>
            <person name="Fedorova T.V."/>
            <person name="Glazunova O.A."/>
            <person name="Landesman E.O."/>
            <person name="Moiseenko K.V."/>
            <person name="Psurtseva N.V."/>
            <person name="Savinova O.S."/>
            <person name="Shakhova N.V."/>
            <person name="Tyazhelova T.V."/>
            <person name="Vasina D.V."/>
        </authorList>
    </citation>
    <scope>NUCLEOTIDE SEQUENCE [LARGE SCALE GENOMIC DNA]</scope>
    <source>
        <strain evidence="2 3">LE-BIN_3174</strain>
    </source>
</reference>
<name>A0A4R0R489_9APHY</name>
<evidence type="ECO:0000313" key="3">
    <source>
        <dbReference type="Proteomes" id="UP000292702"/>
    </source>
</evidence>
<comment type="caution">
    <text evidence="2">The sequence shown here is derived from an EMBL/GenBank/DDBJ whole genome shotgun (WGS) entry which is preliminary data.</text>
</comment>
<keyword evidence="1" id="KW-0175">Coiled coil</keyword>